<dbReference type="Proteomes" id="UP000578252">
    <property type="component" value="Unassembled WGS sequence"/>
</dbReference>
<proteinExistence type="predicted"/>
<evidence type="ECO:0000313" key="1">
    <source>
        <dbReference type="EMBL" id="NMW64772.1"/>
    </source>
</evidence>
<dbReference type="InterPro" id="IPR025591">
    <property type="entry name" value="RloB"/>
</dbReference>
<evidence type="ECO:0000313" key="3">
    <source>
        <dbReference type="Proteomes" id="UP000578252"/>
    </source>
</evidence>
<gene>
    <name evidence="2" type="ORF">HHJ74_07070</name>
    <name evidence="1" type="ORF">HHJ78_04325</name>
</gene>
<dbReference type="Proteomes" id="UP000582487">
    <property type="component" value="Unassembled WGS sequence"/>
</dbReference>
<reference evidence="3 4" key="1">
    <citation type="submission" date="2020-04" db="EMBL/GenBank/DDBJ databases">
        <title>Antimicrobial susceptibility and clonality of vaginal-derived multi-drug resistant Mobiluncus isolates in China.</title>
        <authorList>
            <person name="Zhang X."/>
        </authorList>
    </citation>
    <scope>NUCLEOTIDE SEQUENCE [LARGE SCALE GENOMIC DNA]</scope>
    <source>
        <strain evidence="1 3">13</strain>
        <strain evidence="2 4">7</strain>
    </source>
</reference>
<protein>
    <recommendedName>
        <fullName evidence="5">RloB domain-containing protein</fullName>
    </recommendedName>
</protein>
<evidence type="ECO:0008006" key="5">
    <source>
        <dbReference type="Google" id="ProtNLM"/>
    </source>
</evidence>
<dbReference type="Pfam" id="PF13707">
    <property type="entry name" value="RloB"/>
    <property type="match status" value="1"/>
</dbReference>
<dbReference type="AlphaFoldDB" id="A0A7Y0Y479"/>
<name>A0A7Y0Y479_9ACTO</name>
<evidence type="ECO:0000313" key="4">
    <source>
        <dbReference type="Proteomes" id="UP000582487"/>
    </source>
</evidence>
<sequence length="222" mass="25297">MAAKKRSRPIHARRSISSGFRAPRVPIYLCVEGATERAYIEALLEFRYTGTFVPRFLGGSGRHSNPHSSLKNLIELARREENRWNRRTKSSSCIWIVCDADQNAVHQDMLKHWISQAPLNHRVAIQSASIEAWFLQHFANPSRPTTNEAALGALKAKWKTYSKGCEIPKWLIDRTDEALHREKQFVTNRDSTTLFPAAGSSQIPSLIEYLDQIAAKHPNHQQ</sequence>
<accession>A0A7Y0Y479</accession>
<dbReference type="RefSeq" id="WP_169756904.1">
    <property type="nucleotide sequence ID" value="NZ_JABCUO010000003.1"/>
</dbReference>
<evidence type="ECO:0000313" key="2">
    <source>
        <dbReference type="EMBL" id="NMW93454.1"/>
    </source>
</evidence>
<dbReference type="EMBL" id="JABCUR010000003">
    <property type="protein sequence ID" value="NMW64772.1"/>
    <property type="molecule type" value="Genomic_DNA"/>
</dbReference>
<organism evidence="1 3">
    <name type="scientific">Mobiluncus mulieris</name>
    <dbReference type="NCBI Taxonomy" id="2052"/>
    <lineage>
        <taxon>Bacteria</taxon>
        <taxon>Bacillati</taxon>
        <taxon>Actinomycetota</taxon>
        <taxon>Actinomycetes</taxon>
        <taxon>Actinomycetales</taxon>
        <taxon>Actinomycetaceae</taxon>
        <taxon>Mobiluncus</taxon>
    </lineage>
</organism>
<dbReference type="EMBL" id="JABCUV010000007">
    <property type="protein sequence ID" value="NMW93454.1"/>
    <property type="molecule type" value="Genomic_DNA"/>
</dbReference>
<comment type="caution">
    <text evidence="1">The sequence shown here is derived from an EMBL/GenBank/DDBJ whole genome shotgun (WGS) entry which is preliminary data.</text>
</comment>